<dbReference type="Gene3D" id="2.40.170.20">
    <property type="entry name" value="TonB-dependent receptor, beta-barrel domain"/>
    <property type="match status" value="1"/>
</dbReference>
<feature type="domain" description="TonB-dependent receptor plug" evidence="11">
    <location>
        <begin position="241"/>
        <end position="369"/>
    </location>
</feature>
<dbReference type="NCBIfam" id="TIGR04057">
    <property type="entry name" value="SusC_RagA_signa"/>
    <property type="match status" value="1"/>
</dbReference>
<evidence type="ECO:0000259" key="10">
    <source>
        <dbReference type="Pfam" id="PF00593"/>
    </source>
</evidence>
<dbReference type="NCBIfam" id="TIGR04056">
    <property type="entry name" value="OMP_RagA_SusC"/>
    <property type="match status" value="1"/>
</dbReference>
<dbReference type="Pfam" id="PF07715">
    <property type="entry name" value="Plug"/>
    <property type="match status" value="1"/>
</dbReference>
<dbReference type="HOGENOM" id="CLU_004317_0_1_10"/>
<proteinExistence type="inferred from homology"/>
<dbReference type="STRING" id="714943.Mucpa_1033"/>
<dbReference type="Pfam" id="PF00593">
    <property type="entry name" value="TonB_dep_Rec_b-barrel"/>
    <property type="match status" value="1"/>
</dbReference>
<evidence type="ECO:0000256" key="6">
    <source>
        <dbReference type="ARBA" id="ARBA00023136"/>
    </source>
</evidence>
<dbReference type="Proteomes" id="UP000002774">
    <property type="component" value="Chromosome"/>
</dbReference>
<dbReference type="InterPro" id="IPR000531">
    <property type="entry name" value="Beta-barrel_TonB"/>
</dbReference>
<dbReference type="SUPFAM" id="SSF49464">
    <property type="entry name" value="Carboxypeptidase regulatory domain-like"/>
    <property type="match status" value="1"/>
</dbReference>
<evidence type="ECO:0000256" key="1">
    <source>
        <dbReference type="ARBA" id="ARBA00004571"/>
    </source>
</evidence>
<evidence type="ECO:0000256" key="8">
    <source>
        <dbReference type="PROSITE-ProRule" id="PRU01360"/>
    </source>
</evidence>
<evidence type="ECO:0000256" key="3">
    <source>
        <dbReference type="ARBA" id="ARBA00022452"/>
    </source>
</evidence>
<evidence type="ECO:0000313" key="13">
    <source>
        <dbReference type="Proteomes" id="UP000002774"/>
    </source>
</evidence>
<keyword evidence="2 8" id="KW-0813">Transport</keyword>
<dbReference type="PROSITE" id="PS00018">
    <property type="entry name" value="EF_HAND_1"/>
    <property type="match status" value="1"/>
</dbReference>
<evidence type="ECO:0000313" key="12">
    <source>
        <dbReference type="EMBL" id="EHQ25206.1"/>
    </source>
</evidence>
<evidence type="ECO:0000256" key="5">
    <source>
        <dbReference type="ARBA" id="ARBA00023077"/>
    </source>
</evidence>
<evidence type="ECO:0000256" key="2">
    <source>
        <dbReference type="ARBA" id="ARBA00022448"/>
    </source>
</evidence>
<comment type="similarity">
    <text evidence="8 9">Belongs to the TonB-dependent receptor family.</text>
</comment>
<name>H1YE28_9SPHI</name>
<keyword evidence="12" id="KW-0675">Receptor</keyword>
<keyword evidence="4 8" id="KW-0812">Transmembrane</keyword>
<dbReference type="Gene3D" id="2.60.40.1120">
    <property type="entry name" value="Carboxypeptidase-like, regulatory domain"/>
    <property type="match status" value="1"/>
</dbReference>
<evidence type="ECO:0000256" key="7">
    <source>
        <dbReference type="ARBA" id="ARBA00023237"/>
    </source>
</evidence>
<sequence length="1111" mass="121962">MNEHVHSKIPNGINFQRPAPLQPLLKKLKKAAVIMKLTGLLLLVFTLHISASSLAQKASIVKKDAELKSVLRELHRQTGYFFIYNNEVIKKAVPVTVNLVNADINTILQEVFDKQPLTYFIDKNTILIKTKVVKEPVISAPSQQQTPQQLKVSGLITDDKGEPLAGATVKIKGSAMSSTADQTGHFSLDAAQAGQILQVSFVGYEMQEVKIPAGGQLTVRLSPSVGGLNEVLVVGYGTSLKKDLTGSVGRISAQNINEQAVANPLLALEGRIAGLNVTQTNGTAGAYVSVQIRGSNSIGAGNEPLYVIDGMPFESTPMNLFETYYSTANKYAGYLSPLSSINPGDIESIDVLKDADATAIYGSRGANGVILITTKKGKNTLGKLNVTVGADYGISQVAHQMDLLNTEQYLALRKQAFTNDGLDYAKVSAPDLNVFSPNQNTNWQKVLLGNNAATTNANIKLESGTEQSKFLFSTAYHNEGTVYPGSDNDSRIAIQSGYDFNSINQKFGISIKNNFSYDLNKLPGADLGTSILMAPNFNPYKADGTLNWQGLDDTHPNPLGATNSLYKNTTTNLISNVLLHYKVLHTLDLKLNLGYNQDELESYQGNPFSSFLPNSLYYPAPYAQFGDTKRKSFIIEPQAVYNIKLGEGKLEALAGGTFQRRTNNTAYIYGYNYSSDLLINSASAAGSTLLSNTNYDYRYLSVFGRINYNWKSKLIFNGTIRRDGSSRFGPDKQFGTFWSAGGAYVFSEEELFKKLSDILSFGKLRASYGTTGNDQIADYGYYSKYTAYPYTYQGVATVNPANLANSEYSWETVNKLDVALDLGFFHDRIFITADYYRNRTGNQLVGYPLSLVTGFSTVQYNLPAVIQNKGIELSLSTDNVHTANFSWKTSINFTIPRNTLLSYPGLAGSSNAANYVIGQSINIYRGYEYAGYNQTTGAIIYKDKDGSGTINTSDYVTIGSKDPKFYGGVQNTFAYGNWQLSFAFQYVKKEAFNYLYYTGSANQYGSMTNQDFSTLNNALVPRPTTSSAGYSDYSSSTATWGDASYLRLKNAYLSYNLPKAWLNRVNIASCNLYLQGQNLFTITNYKGLDPETLGLYTPPLRLYTMGIKVGF</sequence>
<evidence type="ECO:0000256" key="9">
    <source>
        <dbReference type="RuleBase" id="RU003357"/>
    </source>
</evidence>
<keyword evidence="3 8" id="KW-1134">Transmembrane beta strand</keyword>
<dbReference type="InterPro" id="IPR023996">
    <property type="entry name" value="TonB-dep_OMP_SusC/RagA"/>
</dbReference>
<keyword evidence="7 8" id="KW-0998">Cell outer membrane</keyword>
<gene>
    <name evidence="12" type="ORF">Mucpa_1033</name>
</gene>
<reference evidence="12" key="1">
    <citation type="submission" date="2011-09" db="EMBL/GenBank/DDBJ databases">
        <title>The permanent draft genome of Mucilaginibacter paludis DSM 18603.</title>
        <authorList>
            <consortium name="US DOE Joint Genome Institute (JGI-PGF)"/>
            <person name="Lucas S."/>
            <person name="Han J."/>
            <person name="Lapidus A."/>
            <person name="Bruce D."/>
            <person name="Goodwin L."/>
            <person name="Pitluck S."/>
            <person name="Peters L."/>
            <person name="Kyrpides N."/>
            <person name="Mavromatis K."/>
            <person name="Ivanova N."/>
            <person name="Mikhailova N."/>
            <person name="Held B."/>
            <person name="Detter J.C."/>
            <person name="Tapia R."/>
            <person name="Han C."/>
            <person name="Land M."/>
            <person name="Hauser L."/>
            <person name="Markowitz V."/>
            <person name="Cheng J.-F."/>
            <person name="Hugenholtz P."/>
            <person name="Woyke T."/>
            <person name="Wu D."/>
            <person name="Tindall B."/>
            <person name="Brambilla E."/>
            <person name="Klenk H.-P."/>
            <person name="Eisen J.A."/>
        </authorList>
    </citation>
    <scope>NUCLEOTIDE SEQUENCE [LARGE SCALE GENOMIC DNA]</scope>
    <source>
        <strain evidence="12">DSM 18603</strain>
    </source>
</reference>
<evidence type="ECO:0000256" key="4">
    <source>
        <dbReference type="ARBA" id="ARBA00022692"/>
    </source>
</evidence>
<dbReference type="eggNOG" id="COG4771">
    <property type="taxonomic scope" value="Bacteria"/>
</dbReference>
<dbReference type="InterPro" id="IPR018247">
    <property type="entry name" value="EF_Hand_1_Ca_BS"/>
</dbReference>
<accession>H1YE28</accession>
<keyword evidence="13" id="KW-1185">Reference proteome</keyword>
<comment type="subcellular location">
    <subcellularLocation>
        <location evidence="1 8">Cell outer membrane</location>
        <topology evidence="1 8">Multi-pass membrane protein</topology>
    </subcellularLocation>
</comment>
<dbReference type="AlphaFoldDB" id="H1YE28"/>
<dbReference type="InterPro" id="IPR012910">
    <property type="entry name" value="Plug_dom"/>
</dbReference>
<dbReference type="InterPro" id="IPR008969">
    <property type="entry name" value="CarboxyPept-like_regulatory"/>
</dbReference>
<dbReference type="InterPro" id="IPR037066">
    <property type="entry name" value="Plug_dom_sf"/>
</dbReference>
<feature type="domain" description="TonB-dependent receptor-like beta-barrel" evidence="10">
    <location>
        <begin position="538"/>
        <end position="1079"/>
    </location>
</feature>
<dbReference type="PROSITE" id="PS52016">
    <property type="entry name" value="TONB_DEPENDENT_REC_3"/>
    <property type="match status" value="1"/>
</dbReference>
<dbReference type="EMBL" id="CM001403">
    <property type="protein sequence ID" value="EHQ25206.1"/>
    <property type="molecule type" value="Genomic_DNA"/>
</dbReference>
<dbReference type="InterPro" id="IPR036942">
    <property type="entry name" value="Beta-barrel_TonB_sf"/>
</dbReference>
<protein>
    <submittedName>
        <fullName evidence="12">TonB-dependent receptor plug</fullName>
    </submittedName>
</protein>
<dbReference type="GO" id="GO:0009279">
    <property type="term" value="C:cell outer membrane"/>
    <property type="evidence" value="ECO:0007669"/>
    <property type="project" value="UniProtKB-SubCell"/>
</dbReference>
<dbReference type="InterPro" id="IPR039426">
    <property type="entry name" value="TonB-dep_rcpt-like"/>
</dbReference>
<dbReference type="InterPro" id="IPR023997">
    <property type="entry name" value="TonB-dep_OMP_SusC/RagA_CS"/>
</dbReference>
<dbReference type="Pfam" id="PF13715">
    <property type="entry name" value="CarbopepD_reg_2"/>
    <property type="match status" value="1"/>
</dbReference>
<evidence type="ECO:0000259" key="11">
    <source>
        <dbReference type="Pfam" id="PF07715"/>
    </source>
</evidence>
<organism evidence="12 13">
    <name type="scientific">Mucilaginibacter paludis DSM 18603</name>
    <dbReference type="NCBI Taxonomy" id="714943"/>
    <lineage>
        <taxon>Bacteria</taxon>
        <taxon>Pseudomonadati</taxon>
        <taxon>Bacteroidota</taxon>
        <taxon>Sphingobacteriia</taxon>
        <taxon>Sphingobacteriales</taxon>
        <taxon>Sphingobacteriaceae</taxon>
        <taxon>Mucilaginibacter</taxon>
    </lineage>
</organism>
<keyword evidence="5 9" id="KW-0798">TonB box</keyword>
<dbReference type="SUPFAM" id="SSF56935">
    <property type="entry name" value="Porins"/>
    <property type="match status" value="1"/>
</dbReference>
<dbReference type="Gene3D" id="2.170.130.10">
    <property type="entry name" value="TonB-dependent receptor, plug domain"/>
    <property type="match status" value="1"/>
</dbReference>
<keyword evidence="6 8" id="KW-0472">Membrane</keyword>